<feature type="compositionally biased region" description="Basic and acidic residues" evidence="1">
    <location>
        <begin position="1"/>
        <end position="15"/>
    </location>
</feature>
<organism evidence="2 3">
    <name type="scientific">Phytophthora palmivora</name>
    <dbReference type="NCBI Taxonomy" id="4796"/>
    <lineage>
        <taxon>Eukaryota</taxon>
        <taxon>Sar</taxon>
        <taxon>Stramenopiles</taxon>
        <taxon>Oomycota</taxon>
        <taxon>Peronosporomycetes</taxon>
        <taxon>Peronosporales</taxon>
        <taxon>Peronosporaceae</taxon>
        <taxon>Phytophthora</taxon>
    </lineage>
</organism>
<accession>A0A2P4WZC1</accession>
<evidence type="ECO:0000313" key="3">
    <source>
        <dbReference type="Proteomes" id="UP000237271"/>
    </source>
</evidence>
<dbReference type="EMBL" id="NCKW01020185">
    <property type="protein sequence ID" value="POM58644.1"/>
    <property type="molecule type" value="Genomic_DNA"/>
</dbReference>
<keyword evidence="3" id="KW-1185">Reference proteome</keyword>
<comment type="caution">
    <text evidence="2">The sequence shown here is derived from an EMBL/GenBank/DDBJ whole genome shotgun (WGS) entry which is preliminary data.</text>
</comment>
<dbReference type="AlphaFoldDB" id="A0A2P4WZC1"/>
<protein>
    <submittedName>
        <fullName evidence="2">Polyprotein</fullName>
    </submittedName>
</protein>
<reference evidence="2 3" key="1">
    <citation type="journal article" date="2017" name="Genome Biol. Evol.">
        <title>Phytophthora megakarya and P. palmivora, closely related causal agents of cacao black pod rot, underwent increases in genome sizes and gene numbers by different mechanisms.</title>
        <authorList>
            <person name="Ali S.S."/>
            <person name="Shao J."/>
            <person name="Lary D.J."/>
            <person name="Kronmiller B."/>
            <person name="Shen D."/>
            <person name="Strem M.D."/>
            <person name="Amoako-Attah I."/>
            <person name="Akrofi A.Y."/>
            <person name="Begoude B.A."/>
            <person name="Ten Hoopen G.M."/>
            <person name="Coulibaly K."/>
            <person name="Kebe B.I."/>
            <person name="Melnick R.L."/>
            <person name="Guiltinan M.J."/>
            <person name="Tyler B.M."/>
            <person name="Meinhardt L.W."/>
            <person name="Bailey B.A."/>
        </authorList>
    </citation>
    <scope>NUCLEOTIDE SEQUENCE [LARGE SCALE GENOMIC DNA]</scope>
    <source>
        <strain evidence="3">sbr112.9</strain>
    </source>
</reference>
<dbReference type="OrthoDB" id="128965at2759"/>
<feature type="region of interest" description="Disordered" evidence="1">
    <location>
        <begin position="1"/>
        <end position="21"/>
    </location>
</feature>
<dbReference type="Proteomes" id="UP000237271">
    <property type="component" value="Unassembled WGS sequence"/>
</dbReference>
<evidence type="ECO:0000313" key="2">
    <source>
        <dbReference type="EMBL" id="POM58644.1"/>
    </source>
</evidence>
<proteinExistence type="predicted"/>
<gene>
    <name evidence="2" type="ORF">PHPALM_36684</name>
</gene>
<sequence>MKEITKTTTRNEYRGKPQIRSPEQQRAMMIQLLTPAGISPVAVPSLPKPQPETTAATISLKKKKLEIEYFSGAAGENYTSQVALYGEEWSSEDLFFGVSAHLKDAARKWFIKLSSEIPPHCRTMEYLSRKLQETYGSQENVWEIEFKLMKRQQQPGELLRDFANCLDEIGAGHTSIPTQCYVDVFIRGMNNEVMSQSVRTAGVQTLEQAVNYAVRNCGKYGQGCEITD</sequence>
<name>A0A2P4WZC1_9STRA</name>
<evidence type="ECO:0000256" key="1">
    <source>
        <dbReference type="SAM" id="MobiDB-lite"/>
    </source>
</evidence>